<dbReference type="InterPro" id="IPR001619">
    <property type="entry name" value="Sec1-like"/>
</dbReference>
<reference evidence="4" key="1">
    <citation type="journal article" date="2010" name="Genome Biol.">
        <title>Genome sequence of the necrotrophic plant pathogen Pythium ultimum reveals original pathogenicity mechanisms and effector repertoire.</title>
        <authorList>
            <person name="Levesque C.A."/>
            <person name="Brouwer H."/>
            <person name="Cano L."/>
            <person name="Hamilton J.P."/>
            <person name="Holt C."/>
            <person name="Huitema E."/>
            <person name="Raffaele S."/>
            <person name="Robideau G.P."/>
            <person name="Thines M."/>
            <person name="Win J."/>
            <person name="Zerillo M.M."/>
            <person name="Beakes G.W."/>
            <person name="Boore J.L."/>
            <person name="Busam D."/>
            <person name="Dumas B."/>
            <person name="Ferriera S."/>
            <person name="Fuerstenberg S.I."/>
            <person name="Gachon C.M."/>
            <person name="Gaulin E."/>
            <person name="Govers F."/>
            <person name="Grenville-Briggs L."/>
            <person name="Horner N."/>
            <person name="Hostetler J."/>
            <person name="Jiang R.H."/>
            <person name="Johnson J."/>
            <person name="Krajaejun T."/>
            <person name="Lin H."/>
            <person name="Meijer H.J."/>
            <person name="Moore B."/>
            <person name="Morris P."/>
            <person name="Phuntmart V."/>
            <person name="Puiu D."/>
            <person name="Shetty J."/>
            <person name="Stajich J.E."/>
            <person name="Tripathy S."/>
            <person name="Wawra S."/>
            <person name="van West P."/>
            <person name="Whitty B.R."/>
            <person name="Coutinho P.M."/>
            <person name="Henrissat B."/>
            <person name="Martin F."/>
            <person name="Thomas P.D."/>
            <person name="Tyler B.M."/>
            <person name="De Vries R.P."/>
            <person name="Kamoun S."/>
            <person name="Yandell M."/>
            <person name="Tisserat N."/>
            <person name="Buell C.R."/>
        </authorList>
    </citation>
    <scope>NUCLEOTIDE SEQUENCE</scope>
    <source>
        <strain evidence="4">DAOM:BR144</strain>
    </source>
</reference>
<evidence type="ECO:0000256" key="2">
    <source>
        <dbReference type="SAM" id="MobiDB-lite"/>
    </source>
</evidence>
<dbReference type="SUPFAM" id="SSF56815">
    <property type="entry name" value="Sec1/munc18-like (SM) proteins"/>
    <property type="match status" value="1"/>
</dbReference>
<dbReference type="Proteomes" id="UP000019132">
    <property type="component" value="Unassembled WGS sequence"/>
</dbReference>
<dbReference type="HOGENOM" id="CLU_017604_0_0_1"/>
<dbReference type="Gene3D" id="3.40.50.1910">
    <property type="match status" value="1"/>
</dbReference>
<evidence type="ECO:0008006" key="5">
    <source>
        <dbReference type="Google" id="ProtNLM"/>
    </source>
</evidence>
<dbReference type="EnsemblProtists" id="PYU1_T012572">
    <property type="protein sequence ID" value="PYU1_T012572"/>
    <property type="gene ID" value="PYU1_G012546"/>
</dbReference>
<feature type="region of interest" description="Disordered" evidence="2">
    <location>
        <begin position="185"/>
        <end position="242"/>
    </location>
</feature>
<dbReference type="InterPro" id="IPR036045">
    <property type="entry name" value="Sec1-like_sf"/>
</dbReference>
<evidence type="ECO:0000256" key="1">
    <source>
        <dbReference type="ARBA" id="ARBA00009884"/>
    </source>
</evidence>
<dbReference type="InterPro" id="IPR027482">
    <property type="entry name" value="Sec1-like_dom2"/>
</dbReference>
<feature type="region of interest" description="Disordered" evidence="2">
    <location>
        <begin position="733"/>
        <end position="774"/>
    </location>
</feature>
<dbReference type="OMA" id="SERAHEC"/>
<accession>K3X5S3</accession>
<keyword evidence="4" id="KW-1185">Reference proteome</keyword>
<comment type="similarity">
    <text evidence="1">Belongs to the STXBP/unc-18/SEC1 family.</text>
</comment>
<dbReference type="Pfam" id="PF00995">
    <property type="entry name" value="Sec1"/>
    <property type="match status" value="1"/>
</dbReference>
<dbReference type="EMBL" id="GL376612">
    <property type="status" value="NOT_ANNOTATED_CDS"/>
    <property type="molecule type" value="Genomic_DNA"/>
</dbReference>
<dbReference type="PANTHER" id="PTHR11679">
    <property type="entry name" value="VESICLE PROTEIN SORTING-ASSOCIATED"/>
    <property type="match status" value="1"/>
</dbReference>
<proteinExistence type="inferred from homology"/>
<reference evidence="3" key="3">
    <citation type="submission" date="2015-02" db="UniProtKB">
        <authorList>
            <consortium name="EnsemblProtists"/>
        </authorList>
    </citation>
    <scope>IDENTIFICATION</scope>
    <source>
        <strain evidence="3">DAOM BR144</strain>
    </source>
</reference>
<evidence type="ECO:0000313" key="4">
    <source>
        <dbReference type="Proteomes" id="UP000019132"/>
    </source>
</evidence>
<name>K3X5S3_GLOUD</name>
<dbReference type="InParanoid" id="K3X5S3"/>
<feature type="region of interest" description="Disordered" evidence="2">
    <location>
        <begin position="548"/>
        <end position="567"/>
    </location>
</feature>
<feature type="compositionally biased region" description="Basic and acidic residues" evidence="2">
    <location>
        <begin position="558"/>
        <end position="567"/>
    </location>
</feature>
<reference evidence="4" key="2">
    <citation type="submission" date="2010-04" db="EMBL/GenBank/DDBJ databases">
        <authorList>
            <person name="Buell R."/>
            <person name="Hamilton J."/>
            <person name="Hostetler J."/>
        </authorList>
    </citation>
    <scope>NUCLEOTIDE SEQUENCE [LARGE SCALE GENOMIC DNA]</scope>
    <source>
        <strain evidence="4">DAOM:BR144</strain>
    </source>
</reference>
<dbReference type="eggNOG" id="ENOG502RW7X">
    <property type="taxonomic scope" value="Eukaryota"/>
</dbReference>
<organism evidence="3 4">
    <name type="scientific">Globisporangium ultimum (strain ATCC 200006 / CBS 805.95 / DAOM BR144)</name>
    <name type="common">Pythium ultimum</name>
    <dbReference type="NCBI Taxonomy" id="431595"/>
    <lineage>
        <taxon>Eukaryota</taxon>
        <taxon>Sar</taxon>
        <taxon>Stramenopiles</taxon>
        <taxon>Oomycota</taxon>
        <taxon>Peronosporomycetes</taxon>
        <taxon>Pythiales</taxon>
        <taxon>Pythiaceae</taxon>
        <taxon>Globisporangium</taxon>
    </lineage>
</organism>
<dbReference type="VEuPathDB" id="FungiDB:PYU1_G012546"/>
<protein>
    <recommendedName>
        <fullName evidence="5">Sec1 family domain-containing protein 2</fullName>
    </recommendedName>
</protein>
<sequence>MPAAVVNLAEEVLHGVLQGAEHLKGSVVTAESGAVEALRWSGALPLLLRDLSVPKLVSTESLWACRSKEQVVALLRTPQFGSRRAHGPLKADTADDSVDNEPIEHLVVIVTGFLWDYEAQVAHLLQLGAVQRLTLCSSLSERAHECYDFEQQSVVQNNRVKRGKMDFDAFATAMAVHNTCRAPTKVVAPPQKMEDSWSTSGNGRIKSMGEDEDEDEDAGDDEWGWGEEAQDADNDRDSVAPIGAADTHFGAMQEEEEGGACSVRVIQLPLNYAPLLSSKVHLHEPSVFVLCHPICATSFPLLLSHVVNTDETLVSATGAPGTPSMMYSHVKQVEPEHIPSAFRRSLKLLAYTLGEMLVNMRLDFKERIFTMGATSLKIGHTLQHIMNELHEDLSIQAIQRHQAASVLLIDRTSDLASPMSFGVSLLDRILALLPQTPVCEASKVTIAHDSDHKVRSKLHITEIFPLHGCEPSPLSASALADDEHVKSSYRTSAFLSNVKWKGGASLCHPMTPNGANAFRSLAFRPAKLALRDLDKRLQEVEHELIQQRKITKTGSTRKPGEKKPSTRGRDVVLRRICNILEAGEPTNTEHSSLIELGIIILETLERMELGQQRWDKCRERAARQIQLRKQNAGEWIIPELADTVQRHLAASGPSGTRSATGAKENWASLQELLTLLVHAFALSSGAPMEDYTLQMIRNAVSESIIETAITDPESVRSLFPDLFLEIAPYTSRQQRAPDMPSNDFGEDEDWGWSDTQSSSQSHLQTTESSSTYSDDIQRLETKAIVETYVDRLLQPLKECSQLFAKMNEDEYSSPEIETPRSLVAQLCSSIANPTRSHLPELEHIVDASEQLTRAGIDLLKSGFSRFGFGVGGGGGRGASSGNQHLAASSDIIIIFVVGGITFEEIQEVHDALGDNSKYQIILGGTTITNNEVILEQLFKSPKACNGW</sequence>
<dbReference type="AlphaFoldDB" id="K3X5S3"/>
<evidence type="ECO:0000313" key="3">
    <source>
        <dbReference type="EnsemblProtists" id="PYU1_T012572"/>
    </source>
</evidence>
<feature type="compositionally biased region" description="Low complexity" evidence="2">
    <location>
        <begin position="753"/>
        <end position="771"/>
    </location>
</feature>
<feature type="compositionally biased region" description="Acidic residues" evidence="2">
    <location>
        <begin position="210"/>
        <end position="232"/>
    </location>
</feature>
<dbReference type="GO" id="GO:0016192">
    <property type="term" value="P:vesicle-mediated transport"/>
    <property type="evidence" value="ECO:0007669"/>
    <property type="project" value="InterPro"/>
</dbReference>